<name>A0A2H5QB98_CITUN</name>
<feature type="region of interest" description="Disordered" evidence="1">
    <location>
        <begin position="1"/>
        <end position="26"/>
    </location>
</feature>
<feature type="compositionally biased region" description="Basic residues" evidence="1">
    <location>
        <begin position="94"/>
        <end position="107"/>
    </location>
</feature>
<evidence type="ECO:0000313" key="2">
    <source>
        <dbReference type="EMBL" id="GAY61918.1"/>
    </source>
</evidence>
<evidence type="ECO:0000256" key="1">
    <source>
        <dbReference type="SAM" id="MobiDB-lite"/>
    </source>
</evidence>
<evidence type="ECO:0000313" key="3">
    <source>
        <dbReference type="Proteomes" id="UP000236630"/>
    </source>
</evidence>
<dbReference type="EMBL" id="BDQV01000287">
    <property type="protein sequence ID" value="GAY61918.1"/>
    <property type="molecule type" value="Genomic_DNA"/>
</dbReference>
<keyword evidence="3" id="KW-1185">Reference proteome</keyword>
<feature type="region of interest" description="Disordered" evidence="1">
    <location>
        <begin position="93"/>
        <end position="129"/>
    </location>
</feature>
<dbReference type="InterPro" id="IPR053098">
    <property type="entry name" value="Petuviruses_polyprotein"/>
</dbReference>
<dbReference type="PANTHER" id="PTHR48435:SF1">
    <property type="entry name" value="POLYPROTEIN"/>
    <property type="match status" value="1"/>
</dbReference>
<dbReference type="AlphaFoldDB" id="A0A2H5QB98"/>
<feature type="compositionally biased region" description="Pro residues" evidence="1">
    <location>
        <begin position="15"/>
        <end position="24"/>
    </location>
</feature>
<reference evidence="2 3" key="1">
    <citation type="journal article" date="2017" name="Front. Genet.">
        <title>Draft sequencing of the heterozygous diploid genome of Satsuma (Citrus unshiu Marc.) using a hybrid assembly approach.</title>
        <authorList>
            <person name="Shimizu T."/>
            <person name="Tanizawa Y."/>
            <person name="Mochizuki T."/>
            <person name="Nagasaki H."/>
            <person name="Yoshioka T."/>
            <person name="Toyoda A."/>
            <person name="Fujiyama A."/>
            <person name="Kaminuma E."/>
            <person name="Nakamura Y."/>
        </authorList>
    </citation>
    <scope>NUCLEOTIDE SEQUENCE [LARGE SCALE GENOMIC DNA]</scope>
    <source>
        <strain evidence="3">cv. Miyagawa wase</strain>
    </source>
</reference>
<organism evidence="2 3">
    <name type="scientific">Citrus unshiu</name>
    <name type="common">Satsuma mandarin</name>
    <name type="synonym">Citrus nobilis var. unshiu</name>
    <dbReference type="NCBI Taxonomy" id="55188"/>
    <lineage>
        <taxon>Eukaryota</taxon>
        <taxon>Viridiplantae</taxon>
        <taxon>Streptophyta</taxon>
        <taxon>Embryophyta</taxon>
        <taxon>Tracheophyta</taxon>
        <taxon>Spermatophyta</taxon>
        <taxon>Magnoliopsida</taxon>
        <taxon>eudicotyledons</taxon>
        <taxon>Gunneridae</taxon>
        <taxon>Pentapetalae</taxon>
        <taxon>rosids</taxon>
        <taxon>malvids</taxon>
        <taxon>Sapindales</taxon>
        <taxon>Rutaceae</taxon>
        <taxon>Aurantioideae</taxon>
        <taxon>Citrus</taxon>
    </lineage>
</organism>
<dbReference type="Proteomes" id="UP000236630">
    <property type="component" value="Unassembled WGS sequence"/>
</dbReference>
<accession>A0A2H5QB98</accession>
<gene>
    <name evidence="2" type="ORF">CUMW_213720</name>
</gene>
<feature type="compositionally biased region" description="Pro residues" evidence="1">
    <location>
        <begin position="115"/>
        <end position="126"/>
    </location>
</feature>
<sequence>MFERRHDGTVRMTFRPPPSAPQEPPRLSFTQSSMITAVHTAQDDLPITGFNTKGYPVYPAKINGHFLWDAPGSGNCDPDCPCWDDWEEDELVSRRKTKPKKKLHHPCKQFQPQPHNDPSPPSPNPLPIYKKELKIIQLDSDLRAMLSQRYYGPEFDQKEREIRRLKAEMD</sequence>
<comment type="caution">
    <text evidence="2">The sequence shown here is derived from an EMBL/GenBank/DDBJ whole genome shotgun (WGS) entry which is preliminary data.</text>
</comment>
<proteinExistence type="predicted"/>
<protein>
    <submittedName>
        <fullName evidence="2">Uncharacterized protein</fullName>
    </submittedName>
</protein>
<dbReference type="PANTHER" id="PTHR48435">
    <property type="entry name" value="POLYPROTEIN"/>
    <property type="match status" value="1"/>
</dbReference>